<dbReference type="GO" id="GO:0003700">
    <property type="term" value="F:DNA-binding transcription factor activity"/>
    <property type="evidence" value="ECO:0007669"/>
    <property type="project" value="InterPro"/>
</dbReference>
<dbReference type="SUPFAM" id="SSF69705">
    <property type="entry name" value="Transcription factor NusA, N-terminal domain"/>
    <property type="match status" value="1"/>
</dbReference>
<evidence type="ECO:0000256" key="7">
    <source>
        <dbReference type="HAMAP-Rule" id="MF_00945"/>
    </source>
</evidence>
<evidence type="ECO:0000313" key="11">
    <source>
        <dbReference type="Proteomes" id="UP000229972"/>
    </source>
</evidence>
<dbReference type="InterPro" id="IPR009019">
    <property type="entry name" value="KH_sf_prok-type"/>
</dbReference>
<evidence type="ECO:0000256" key="3">
    <source>
        <dbReference type="ARBA" id="ARBA00022814"/>
    </source>
</evidence>
<keyword evidence="4 7" id="KW-0694">RNA-binding</keyword>
<dbReference type="Pfam" id="PF00575">
    <property type="entry name" value="S1"/>
    <property type="match status" value="1"/>
</dbReference>
<dbReference type="InterPro" id="IPR036555">
    <property type="entry name" value="NusA_N_sf"/>
</dbReference>
<dbReference type="PROSITE" id="PS50126">
    <property type="entry name" value="S1"/>
    <property type="match status" value="1"/>
</dbReference>
<dbReference type="SMART" id="SM00316">
    <property type="entry name" value="S1"/>
    <property type="match status" value="1"/>
</dbReference>
<dbReference type="CDD" id="cd02134">
    <property type="entry name" value="KH-II_NusA_rpt1"/>
    <property type="match status" value="1"/>
</dbReference>
<dbReference type="CDD" id="cd04455">
    <property type="entry name" value="S1_NusA"/>
    <property type="match status" value="1"/>
</dbReference>
<evidence type="ECO:0000259" key="9">
    <source>
        <dbReference type="PROSITE" id="PS50126"/>
    </source>
</evidence>
<dbReference type="SMART" id="SM00322">
    <property type="entry name" value="KH"/>
    <property type="match status" value="2"/>
</dbReference>
<keyword evidence="2 7" id="KW-0963">Cytoplasm</keyword>
<dbReference type="InterPro" id="IPR004087">
    <property type="entry name" value="KH_dom"/>
</dbReference>
<evidence type="ECO:0000256" key="4">
    <source>
        <dbReference type="ARBA" id="ARBA00022884"/>
    </source>
</evidence>
<sequence length="466" mass="51664">MSEISSAIKQLCEEKNLSYEPVIAAVELALAAAYRKDYGERNQNIMVKFDPETGLSQIFDMKTVVDNLPEEEEAEMLHNLYNPDKKELSREDRGEVNARMAAAMAVAEATKSGTEGNDTEEKKKFNPKTDLQLKEAMILKHDAQVGEEIVTDLPIPESYGRMAAQTAKQVIIQKIREMERDMIFSEFKGKEKEVVSGIVQRREGRLVFVDLGKAIGLLPSEEQIYSERYNPNDRIKVFIKEVREGHKGPEIILSRRSEEILRKIFYLEIPEIANGLVEIKAVAREAGSRAKVAIWSDAENVDPVGSCVGQRGSRVQTIITELGGEKIDIIEYSENQEKFIANALAPAKVMDIELDNVEHKAIVKVSSDKLSLAIGKAGQNVRLAARLTGWKIDIIEATPEGEKKVIGSDEAGEVEGVATDGEEVVVSADIEPAENVIVEEGVALEEASEEAPEKEEKSKKAKKSKK</sequence>
<dbReference type="InterPro" id="IPR030842">
    <property type="entry name" value="TF_NusA_bacterial"/>
</dbReference>
<dbReference type="FunFam" id="3.30.300.20:FF:000005">
    <property type="entry name" value="Transcription termination/antitermination protein NusA"/>
    <property type="match status" value="1"/>
</dbReference>
<evidence type="ECO:0000313" key="10">
    <source>
        <dbReference type="EMBL" id="PIR95751.1"/>
    </source>
</evidence>
<proteinExistence type="inferred from homology"/>
<dbReference type="PANTHER" id="PTHR22648">
    <property type="entry name" value="TRANSCRIPTION TERMINATION FACTOR NUSA"/>
    <property type="match status" value="1"/>
</dbReference>
<comment type="subcellular location">
    <subcellularLocation>
        <location evidence="7">Cytoplasm</location>
    </subcellularLocation>
</comment>
<dbReference type="SUPFAM" id="SSF50249">
    <property type="entry name" value="Nucleic acid-binding proteins"/>
    <property type="match status" value="1"/>
</dbReference>
<dbReference type="InterPro" id="IPR013735">
    <property type="entry name" value="TF_NusA_N"/>
</dbReference>
<gene>
    <name evidence="7 10" type="primary">nusA</name>
    <name evidence="10" type="ORF">COT93_00860</name>
</gene>
<feature type="compositionally biased region" description="Acidic residues" evidence="8">
    <location>
        <begin position="442"/>
        <end position="453"/>
    </location>
</feature>
<dbReference type="PROSITE" id="PS50084">
    <property type="entry name" value="KH_TYPE_1"/>
    <property type="match status" value="1"/>
</dbReference>
<evidence type="ECO:0000256" key="6">
    <source>
        <dbReference type="ARBA" id="ARBA00023163"/>
    </source>
</evidence>
<dbReference type="EMBL" id="PFAL01000011">
    <property type="protein sequence ID" value="PIR95751.1"/>
    <property type="molecule type" value="Genomic_DNA"/>
</dbReference>
<comment type="caution">
    <text evidence="10">The sequence shown here is derived from an EMBL/GenBank/DDBJ whole genome shotgun (WGS) entry which is preliminary data.</text>
</comment>
<dbReference type="FunFam" id="3.30.300.20:FF:000002">
    <property type="entry name" value="Transcription termination/antitermination protein NusA"/>
    <property type="match status" value="1"/>
</dbReference>
<evidence type="ECO:0000256" key="1">
    <source>
        <dbReference type="ARBA" id="ARBA00022472"/>
    </source>
</evidence>
<dbReference type="InterPro" id="IPR015946">
    <property type="entry name" value="KH_dom-like_a/b"/>
</dbReference>
<evidence type="ECO:0000256" key="2">
    <source>
        <dbReference type="ARBA" id="ARBA00022490"/>
    </source>
</evidence>
<evidence type="ECO:0000256" key="5">
    <source>
        <dbReference type="ARBA" id="ARBA00023015"/>
    </source>
</evidence>
<dbReference type="Pfam" id="PF26594">
    <property type="entry name" value="KH_NusA_2nd"/>
    <property type="match status" value="1"/>
</dbReference>
<dbReference type="CDD" id="cd22529">
    <property type="entry name" value="KH-II_NusA_rpt2"/>
    <property type="match status" value="1"/>
</dbReference>
<dbReference type="GO" id="GO:0006353">
    <property type="term" value="P:DNA-templated transcription termination"/>
    <property type="evidence" value="ECO:0007669"/>
    <property type="project" value="UniProtKB-UniRule"/>
</dbReference>
<keyword evidence="3 7" id="KW-0889">Transcription antitermination</keyword>
<dbReference type="GO" id="GO:0031564">
    <property type="term" value="P:transcription antitermination"/>
    <property type="evidence" value="ECO:0007669"/>
    <property type="project" value="UniProtKB-UniRule"/>
</dbReference>
<dbReference type="Pfam" id="PF13184">
    <property type="entry name" value="KH_NusA_1st"/>
    <property type="match status" value="1"/>
</dbReference>
<keyword evidence="1 7" id="KW-0806">Transcription termination</keyword>
<dbReference type="InterPro" id="IPR058582">
    <property type="entry name" value="KH_NusA_2nd"/>
</dbReference>
<keyword evidence="6 7" id="KW-0804">Transcription</keyword>
<feature type="domain" description="S1 motif" evidence="9">
    <location>
        <begin position="192"/>
        <end position="256"/>
    </location>
</feature>
<dbReference type="AlphaFoldDB" id="A0A2H0V9K9"/>
<dbReference type="InterPro" id="IPR025249">
    <property type="entry name" value="TF_NusA_KH_1st"/>
</dbReference>
<dbReference type="Pfam" id="PF08529">
    <property type="entry name" value="NusA_N"/>
    <property type="match status" value="1"/>
</dbReference>
<organism evidence="10 11">
    <name type="scientific">Candidatus Falkowbacteria bacterium CG10_big_fil_rev_8_21_14_0_10_37_18</name>
    <dbReference type="NCBI Taxonomy" id="1974562"/>
    <lineage>
        <taxon>Bacteria</taxon>
        <taxon>Candidatus Falkowiibacteriota</taxon>
    </lineage>
</organism>
<feature type="region of interest" description="Disordered" evidence="8">
    <location>
        <begin position="442"/>
        <end position="466"/>
    </location>
</feature>
<dbReference type="InterPro" id="IPR010213">
    <property type="entry name" value="TF_NusA"/>
</dbReference>
<dbReference type="Gene3D" id="3.30.1480.10">
    <property type="entry name" value="NusA, N-terminal domain"/>
    <property type="match status" value="1"/>
</dbReference>
<comment type="function">
    <text evidence="7">Participates in both transcription termination and antitermination.</text>
</comment>
<comment type="similarity">
    <text evidence="7">Belongs to the NusA family.</text>
</comment>
<dbReference type="HAMAP" id="MF_00945_B">
    <property type="entry name" value="NusA_B"/>
    <property type="match status" value="1"/>
</dbReference>
<dbReference type="GO" id="GO:0005829">
    <property type="term" value="C:cytosol"/>
    <property type="evidence" value="ECO:0007669"/>
    <property type="project" value="TreeGrafter"/>
</dbReference>
<dbReference type="PANTHER" id="PTHR22648:SF0">
    <property type="entry name" value="TRANSCRIPTION TERMINATION_ANTITERMINATION PROTEIN NUSA"/>
    <property type="match status" value="1"/>
</dbReference>
<dbReference type="InterPro" id="IPR003029">
    <property type="entry name" value="S1_domain"/>
</dbReference>
<dbReference type="NCBIfam" id="TIGR01953">
    <property type="entry name" value="NusA"/>
    <property type="match status" value="1"/>
</dbReference>
<keyword evidence="5 7" id="KW-0805">Transcription regulation</keyword>
<comment type="subunit">
    <text evidence="7">Monomer. Binds directly to the core enzyme of the DNA-dependent RNA polymerase and to nascent RNA.</text>
</comment>
<reference evidence="11" key="1">
    <citation type="submission" date="2017-09" db="EMBL/GenBank/DDBJ databases">
        <title>Depth-based differentiation of microbial function through sediment-hosted aquifers and enrichment of novel symbionts in the deep terrestrial subsurface.</title>
        <authorList>
            <person name="Probst A.J."/>
            <person name="Ladd B."/>
            <person name="Jarett J.K."/>
            <person name="Geller-Mcgrath D.E."/>
            <person name="Sieber C.M.K."/>
            <person name="Emerson J.B."/>
            <person name="Anantharaman K."/>
            <person name="Thomas B.C."/>
            <person name="Malmstrom R."/>
            <person name="Stieglmeier M."/>
            <person name="Klingl A."/>
            <person name="Woyke T."/>
            <person name="Ryan C.M."/>
            <person name="Banfield J.F."/>
        </authorList>
    </citation>
    <scope>NUCLEOTIDE SEQUENCE [LARGE SCALE GENOMIC DNA]</scope>
</reference>
<dbReference type="GO" id="GO:0003723">
    <property type="term" value="F:RNA binding"/>
    <property type="evidence" value="ECO:0007669"/>
    <property type="project" value="UniProtKB-UniRule"/>
</dbReference>
<evidence type="ECO:0000256" key="8">
    <source>
        <dbReference type="SAM" id="MobiDB-lite"/>
    </source>
</evidence>
<dbReference type="Gene3D" id="3.30.300.20">
    <property type="match status" value="2"/>
</dbReference>
<dbReference type="Gene3D" id="2.40.50.140">
    <property type="entry name" value="Nucleic acid-binding proteins"/>
    <property type="match status" value="1"/>
</dbReference>
<name>A0A2H0V9K9_9BACT</name>
<dbReference type="Proteomes" id="UP000229972">
    <property type="component" value="Unassembled WGS sequence"/>
</dbReference>
<protein>
    <recommendedName>
        <fullName evidence="7">Transcription termination/antitermination protein NusA</fullName>
    </recommendedName>
</protein>
<dbReference type="InterPro" id="IPR012340">
    <property type="entry name" value="NA-bd_OB-fold"/>
</dbReference>
<dbReference type="SUPFAM" id="SSF54814">
    <property type="entry name" value="Prokaryotic type KH domain (KH-domain type II)"/>
    <property type="match status" value="2"/>
</dbReference>
<accession>A0A2H0V9K9</accession>